<dbReference type="InterPro" id="IPR014782">
    <property type="entry name" value="Peptidase_M1_dom"/>
</dbReference>
<organism evidence="15 16">
    <name type="scientific">Nonlabens dokdonensis</name>
    <dbReference type="NCBI Taxonomy" id="328515"/>
    <lineage>
        <taxon>Bacteria</taxon>
        <taxon>Pseudomonadati</taxon>
        <taxon>Bacteroidota</taxon>
        <taxon>Flavobacteriia</taxon>
        <taxon>Flavobacteriales</taxon>
        <taxon>Flavobacteriaceae</taxon>
        <taxon>Nonlabens</taxon>
    </lineage>
</organism>
<dbReference type="GO" id="GO:0016020">
    <property type="term" value="C:membrane"/>
    <property type="evidence" value="ECO:0007669"/>
    <property type="project" value="TreeGrafter"/>
</dbReference>
<feature type="domain" description="Peptidase M1 membrane alanine aminopeptidase" evidence="13">
    <location>
        <begin position="236"/>
        <end position="435"/>
    </location>
</feature>
<dbReference type="RefSeq" id="WP_303687053.1">
    <property type="nucleotide sequence ID" value="NZ_CAJXYO010000015.1"/>
</dbReference>
<accession>A0A1Z8AUD1</accession>
<dbReference type="InterPro" id="IPR001930">
    <property type="entry name" value="Peptidase_M1"/>
</dbReference>
<dbReference type="Gene3D" id="1.10.390.10">
    <property type="entry name" value="Neutral Protease Domain 2"/>
    <property type="match status" value="1"/>
</dbReference>
<dbReference type="PRINTS" id="PR00756">
    <property type="entry name" value="ALADIPTASE"/>
</dbReference>
<evidence type="ECO:0000259" key="14">
    <source>
        <dbReference type="Pfam" id="PF17900"/>
    </source>
</evidence>
<keyword evidence="9" id="KW-0378">Hydrolase</keyword>
<dbReference type="GO" id="GO:0016285">
    <property type="term" value="F:alanyl aminopeptidase activity"/>
    <property type="evidence" value="ECO:0007669"/>
    <property type="project" value="UniProtKB-EC"/>
</dbReference>
<dbReference type="GO" id="GO:0042277">
    <property type="term" value="F:peptide binding"/>
    <property type="evidence" value="ECO:0007669"/>
    <property type="project" value="TreeGrafter"/>
</dbReference>
<feature type="domain" description="Aminopeptidase N-like N-terminal" evidence="14">
    <location>
        <begin position="36"/>
        <end position="197"/>
    </location>
</feature>
<dbReference type="AlphaFoldDB" id="A0A1Z8AUD1"/>
<evidence type="ECO:0000259" key="13">
    <source>
        <dbReference type="Pfam" id="PF01433"/>
    </source>
</evidence>
<dbReference type="CDD" id="cd09603">
    <property type="entry name" value="M1_APN_like"/>
    <property type="match status" value="1"/>
</dbReference>
<evidence type="ECO:0000256" key="3">
    <source>
        <dbReference type="ARBA" id="ARBA00010136"/>
    </source>
</evidence>
<dbReference type="GO" id="GO:0008270">
    <property type="term" value="F:zinc ion binding"/>
    <property type="evidence" value="ECO:0007669"/>
    <property type="project" value="InterPro"/>
</dbReference>
<name>A0A1Z8AUD1_9FLAO</name>
<keyword evidence="7" id="KW-0645">Protease</keyword>
<dbReference type="InterPro" id="IPR045357">
    <property type="entry name" value="Aminopeptidase_N-like_N"/>
</dbReference>
<keyword evidence="10" id="KW-0862">Zinc</keyword>
<comment type="catalytic activity">
    <reaction evidence="1">
        <text>Release of an N-terminal amino acid, Xaa-|-Yaa- from a peptide, amide or arylamide. Xaa is preferably Ala, but may be most amino acids including Pro (slow action). When a terminal hydrophobic residue is followed by a prolyl residue, the two may be released as an intact Xaa-Pro dipeptide.</text>
        <dbReference type="EC" id="3.4.11.2"/>
    </reaction>
</comment>
<dbReference type="Gene3D" id="2.60.40.1730">
    <property type="entry name" value="tricorn interacting facor f3 domain"/>
    <property type="match status" value="1"/>
</dbReference>
<feature type="chain" id="PRO_5013029508" description="Aminopeptidase N" evidence="12">
    <location>
        <begin position="18"/>
        <end position="699"/>
    </location>
</feature>
<keyword evidence="12" id="KW-0732">Signal</keyword>
<feature type="signal peptide" evidence="12">
    <location>
        <begin position="1"/>
        <end position="17"/>
    </location>
</feature>
<dbReference type="EMBL" id="MAAX01000130">
    <property type="protein sequence ID" value="OUS13943.1"/>
    <property type="molecule type" value="Genomic_DNA"/>
</dbReference>
<keyword evidence="8" id="KW-0479">Metal-binding</keyword>
<comment type="similarity">
    <text evidence="3">Belongs to the peptidase M1 family.</text>
</comment>
<comment type="cofactor">
    <cofactor evidence="2">
        <name>Zn(2+)</name>
        <dbReference type="ChEBI" id="CHEBI:29105"/>
    </cofactor>
</comment>
<comment type="caution">
    <text evidence="15">The sequence shown here is derived from an EMBL/GenBank/DDBJ whole genome shotgun (WGS) entry which is preliminary data.</text>
</comment>
<keyword evidence="6" id="KW-0031">Aminopeptidase</keyword>
<evidence type="ECO:0000256" key="4">
    <source>
        <dbReference type="ARBA" id="ARBA00012564"/>
    </source>
</evidence>
<dbReference type="GO" id="GO:0005615">
    <property type="term" value="C:extracellular space"/>
    <property type="evidence" value="ECO:0007669"/>
    <property type="project" value="TreeGrafter"/>
</dbReference>
<evidence type="ECO:0000256" key="2">
    <source>
        <dbReference type="ARBA" id="ARBA00001947"/>
    </source>
</evidence>
<dbReference type="Proteomes" id="UP000196102">
    <property type="component" value="Unassembled WGS sequence"/>
</dbReference>
<sequence>MKWITLITLLFATFSQAQNTSSQLDVVDFQKAKAQIQLDQYSNEVSGRVSFELDVLKNTSSVFIDAKNLVNYKVTIEGEEVKTTYDGEKLVVESRFRESETKKIEILFTSFPSKAMYHIDEDNNRIWDQVWTQGQGKYTSNWLPSIDNMNDKMVWDFQITAPVSKRVVANGKLIEVQPAADKMIWSYKMEQPMSSYLVALVAGDYEVKRDTSASGVPLEFYYYHKEEDKVAPTYQYSKEIFDFLEQEIGVPYPWQNYKQIPVKDFLYSGMENTGTTIYNDQFFTDQLGANDRSYVNVNAHELAHQWFGNLVTETDSKHHWLHEGFASYYALLAEREIYGDFYFQKQLFDYAEALHEQSANGKSTALLDPKANSLTFYQHGAWALHALKDEVGASILRASVVEYLESNRFKNVTTEDFLDVVERVAMVDLSNFKTFWLTSTTFPTAEALRILRKDPQMEKYLQLSARRISSFEESYNSYKETLQQPVEVEMVKEMVAQLSIHEDPRKYDLMKKALALNNVEINQLFVLSTQELNDQNRELVAGLINEPSYITRESALFLLWNDAKDKRELLDRTRASWEKINPSLDMSWIVLALNSSGYSNEELKPLLIRLQSYTNASFSTEERTAAFDYLINLNAMSQQNYKDLMEASLHHVWRFYENARDILKAQYKKDNGKFFIDQSIDSFDRSSQEKLMKILGLLE</sequence>
<dbReference type="InterPro" id="IPR027268">
    <property type="entry name" value="Peptidase_M4/M1_CTD_sf"/>
</dbReference>
<dbReference type="PANTHER" id="PTHR11533">
    <property type="entry name" value="PROTEASE M1 ZINC METALLOPROTEASE"/>
    <property type="match status" value="1"/>
</dbReference>
<dbReference type="PANTHER" id="PTHR11533:SF174">
    <property type="entry name" value="PUROMYCIN-SENSITIVE AMINOPEPTIDASE-RELATED"/>
    <property type="match status" value="1"/>
</dbReference>
<proteinExistence type="inferred from homology"/>
<dbReference type="SUPFAM" id="SSF55486">
    <property type="entry name" value="Metalloproteases ('zincins'), catalytic domain"/>
    <property type="match status" value="1"/>
</dbReference>
<evidence type="ECO:0000313" key="15">
    <source>
        <dbReference type="EMBL" id="OUS13943.1"/>
    </source>
</evidence>
<dbReference type="GO" id="GO:0043171">
    <property type="term" value="P:peptide catabolic process"/>
    <property type="evidence" value="ECO:0007669"/>
    <property type="project" value="TreeGrafter"/>
</dbReference>
<evidence type="ECO:0000256" key="12">
    <source>
        <dbReference type="SAM" id="SignalP"/>
    </source>
</evidence>
<evidence type="ECO:0000256" key="7">
    <source>
        <dbReference type="ARBA" id="ARBA00022670"/>
    </source>
</evidence>
<keyword evidence="11" id="KW-0482">Metalloprotease</keyword>
<dbReference type="InterPro" id="IPR042097">
    <property type="entry name" value="Aminopeptidase_N-like_N_sf"/>
</dbReference>
<evidence type="ECO:0000256" key="6">
    <source>
        <dbReference type="ARBA" id="ARBA00022438"/>
    </source>
</evidence>
<dbReference type="SUPFAM" id="SSF63737">
    <property type="entry name" value="Leukotriene A4 hydrolase N-terminal domain"/>
    <property type="match status" value="1"/>
</dbReference>
<dbReference type="GO" id="GO:0005737">
    <property type="term" value="C:cytoplasm"/>
    <property type="evidence" value="ECO:0007669"/>
    <property type="project" value="TreeGrafter"/>
</dbReference>
<evidence type="ECO:0000256" key="10">
    <source>
        <dbReference type="ARBA" id="ARBA00022833"/>
    </source>
</evidence>
<dbReference type="GO" id="GO:0006508">
    <property type="term" value="P:proteolysis"/>
    <property type="evidence" value="ECO:0007669"/>
    <property type="project" value="UniProtKB-KW"/>
</dbReference>
<dbReference type="EC" id="3.4.11.2" evidence="4"/>
<gene>
    <name evidence="15" type="ORF">A9Q93_08805</name>
</gene>
<reference evidence="16" key="1">
    <citation type="journal article" date="2017" name="Proc. Natl. Acad. Sci. U.S.A.">
        <title>Simulation of Deepwater Horizon oil plume reveals substrate specialization within a complex community of hydrocarbon-degraders.</title>
        <authorList>
            <person name="Hu P."/>
            <person name="Dubinsky E.A."/>
            <person name="Probst A.J."/>
            <person name="Wang J."/>
            <person name="Sieber C.M.K."/>
            <person name="Tom L.M."/>
            <person name="Gardinali P."/>
            <person name="Banfield J.F."/>
            <person name="Atlas R.M."/>
            <person name="Andersen G.L."/>
        </authorList>
    </citation>
    <scope>NUCLEOTIDE SEQUENCE [LARGE SCALE GENOMIC DNA]</scope>
</reference>
<evidence type="ECO:0000256" key="1">
    <source>
        <dbReference type="ARBA" id="ARBA00000098"/>
    </source>
</evidence>
<evidence type="ECO:0000256" key="8">
    <source>
        <dbReference type="ARBA" id="ARBA00022723"/>
    </source>
</evidence>
<evidence type="ECO:0000313" key="16">
    <source>
        <dbReference type="Proteomes" id="UP000196102"/>
    </source>
</evidence>
<dbReference type="InterPro" id="IPR050344">
    <property type="entry name" value="Peptidase_M1_aminopeptidases"/>
</dbReference>
<dbReference type="Pfam" id="PF17900">
    <property type="entry name" value="Peptidase_M1_N"/>
    <property type="match status" value="1"/>
</dbReference>
<evidence type="ECO:0000256" key="11">
    <source>
        <dbReference type="ARBA" id="ARBA00023049"/>
    </source>
</evidence>
<dbReference type="Pfam" id="PF01433">
    <property type="entry name" value="Peptidase_M1"/>
    <property type="match status" value="1"/>
</dbReference>
<evidence type="ECO:0000256" key="5">
    <source>
        <dbReference type="ARBA" id="ARBA00015611"/>
    </source>
</evidence>
<protein>
    <recommendedName>
        <fullName evidence="5">Aminopeptidase N</fullName>
        <ecNumber evidence="4">3.4.11.2</ecNumber>
    </recommendedName>
</protein>
<dbReference type="GO" id="GO:0070006">
    <property type="term" value="F:metalloaminopeptidase activity"/>
    <property type="evidence" value="ECO:0007669"/>
    <property type="project" value="TreeGrafter"/>
</dbReference>
<evidence type="ECO:0000256" key="9">
    <source>
        <dbReference type="ARBA" id="ARBA00022801"/>
    </source>
</evidence>